<evidence type="ECO:0000313" key="1">
    <source>
        <dbReference type="Proteomes" id="UP000887576"/>
    </source>
</evidence>
<accession>A0AC34QGV7</accession>
<dbReference type="WBParaSite" id="JU765_v2.g16337.t1">
    <property type="protein sequence ID" value="JU765_v2.g16337.t1"/>
    <property type="gene ID" value="JU765_v2.g16337"/>
</dbReference>
<protein>
    <submittedName>
        <fullName evidence="2">EGF-like domain-containing protein</fullName>
    </submittedName>
</protein>
<proteinExistence type="predicted"/>
<evidence type="ECO:0000313" key="2">
    <source>
        <dbReference type="WBParaSite" id="JU765_v2.g16337.t1"/>
    </source>
</evidence>
<dbReference type="Proteomes" id="UP000887576">
    <property type="component" value="Unplaced"/>
</dbReference>
<reference evidence="2" key="1">
    <citation type="submission" date="2022-11" db="UniProtKB">
        <authorList>
            <consortium name="WormBaseParasite"/>
        </authorList>
    </citation>
    <scope>IDENTIFICATION</scope>
</reference>
<organism evidence="1 2">
    <name type="scientific">Panagrolaimus sp. JU765</name>
    <dbReference type="NCBI Taxonomy" id="591449"/>
    <lineage>
        <taxon>Eukaryota</taxon>
        <taxon>Metazoa</taxon>
        <taxon>Ecdysozoa</taxon>
        <taxon>Nematoda</taxon>
        <taxon>Chromadorea</taxon>
        <taxon>Rhabditida</taxon>
        <taxon>Tylenchina</taxon>
        <taxon>Panagrolaimomorpha</taxon>
        <taxon>Panagrolaimoidea</taxon>
        <taxon>Panagrolaimidae</taxon>
        <taxon>Panagrolaimus</taxon>
    </lineage>
</organism>
<name>A0AC34QGV7_9BILA</name>
<sequence length="376" mass="41345">MQVGKIVTLAKVTTECQKDEFECACGEPRCINESFVGDGVANCQDASDETQGDDVVACADGTASRRNPEYAGQKFELCKMPNPCLPQFGQVCLNIHGRFRCICQLGMIRPPGPSIRCIPIEALPNALAQGATTNCSDLIDDLKKLYKYLGNGLKIESIRRSNEKVKDDPTDANITYQLDDQSLKICPIGQKNVDNRCIGEQIFIASFISFLELINECENSTLNDCDKNASCMDNDLSYECLCKEGYIDTSDSPKIRPGIKCRKLVNECRSPLLNDCSPNAICIDTPTGFTCQCNNGFVDKSDQGAKRPGRKCHKIIDECANGIAKCDPKAICRDTADGYTCRCPEGFIDVSPEPVNEPGRICAQREFMFLSPTKIC</sequence>